<evidence type="ECO:0000313" key="4">
    <source>
        <dbReference type="EMBL" id="JAG54354.1"/>
    </source>
</evidence>
<gene>
    <name evidence="3" type="ORF">CM83_99357</name>
</gene>
<reference evidence="3" key="2">
    <citation type="submission" date="2014-07" db="EMBL/GenBank/DDBJ databases">
        <authorList>
            <person name="Hull J."/>
        </authorList>
    </citation>
    <scope>NUCLEOTIDE SEQUENCE</scope>
</reference>
<feature type="compositionally biased region" description="Basic residues" evidence="1">
    <location>
        <begin position="166"/>
        <end position="177"/>
    </location>
</feature>
<name>A0A0A9Y7M0_LYGHE</name>
<feature type="transmembrane region" description="Helical" evidence="2">
    <location>
        <begin position="54"/>
        <end position="71"/>
    </location>
</feature>
<evidence type="ECO:0000256" key="1">
    <source>
        <dbReference type="SAM" id="MobiDB-lite"/>
    </source>
</evidence>
<dbReference type="AlphaFoldDB" id="A0A0A9Y7M0"/>
<feature type="region of interest" description="Disordered" evidence="1">
    <location>
        <begin position="137"/>
        <end position="177"/>
    </location>
</feature>
<protein>
    <submittedName>
        <fullName evidence="3">Capsid protein</fullName>
    </submittedName>
</protein>
<sequence>FNNIVTTTSIFPGVVKLYSVRLAKYTHKLNIHIRVIVSLNFRVHLVTTMTCKMVLVRLASVGLLLGWIGIIETRPFSEMDKEMLRSSSPRWKAPKIDEFLEHNVSKKGTVYTYVFKYKNNADNKICDVTLKTKRKADGNSESQHKWKCKTELPEDPDYQGEDMERRRRAHRKRKVVW</sequence>
<accession>A0A0A9Y7M0</accession>
<dbReference type="EMBL" id="GBHO01016003">
    <property type="protein sequence ID" value="JAG27601.1"/>
    <property type="molecule type" value="Transcribed_RNA"/>
</dbReference>
<evidence type="ECO:0000256" key="2">
    <source>
        <dbReference type="SAM" id="Phobius"/>
    </source>
</evidence>
<feature type="compositionally biased region" description="Basic and acidic residues" evidence="1">
    <location>
        <begin position="137"/>
        <end position="152"/>
    </location>
</feature>
<evidence type="ECO:0000313" key="3">
    <source>
        <dbReference type="EMBL" id="JAG27601.1"/>
    </source>
</evidence>
<keyword evidence="2" id="KW-0472">Membrane</keyword>
<feature type="non-terminal residue" evidence="3">
    <location>
        <position position="1"/>
    </location>
</feature>
<keyword evidence="2" id="KW-0812">Transmembrane</keyword>
<organism evidence="3">
    <name type="scientific">Lygus hesperus</name>
    <name type="common">Western plant bug</name>
    <dbReference type="NCBI Taxonomy" id="30085"/>
    <lineage>
        <taxon>Eukaryota</taxon>
        <taxon>Metazoa</taxon>
        <taxon>Ecdysozoa</taxon>
        <taxon>Arthropoda</taxon>
        <taxon>Hexapoda</taxon>
        <taxon>Insecta</taxon>
        <taxon>Pterygota</taxon>
        <taxon>Neoptera</taxon>
        <taxon>Paraneoptera</taxon>
        <taxon>Hemiptera</taxon>
        <taxon>Heteroptera</taxon>
        <taxon>Panheteroptera</taxon>
        <taxon>Cimicomorpha</taxon>
        <taxon>Miridae</taxon>
        <taxon>Mirini</taxon>
        <taxon>Lygus</taxon>
    </lineage>
</organism>
<proteinExistence type="predicted"/>
<reference evidence="3" key="1">
    <citation type="journal article" date="2014" name="PLoS ONE">
        <title>Transcriptome-Based Identification of ABC Transporters in the Western Tarnished Plant Bug Lygus hesperus.</title>
        <authorList>
            <person name="Hull J.J."/>
            <person name="Chaney K."/>
            <person name="Geib S.M."/>
            <person name="Fabrick J.A."/>
            <person name="Brent C.S."/>
            <person name="Walsh D."/>
            <person name="Lavine L.C."/>
        </authorList>
    </citation>
    <scope>NUCLEOTIDE SEQUENCE</scope>
</reference>
<reference evidence="4" key="3">
    <citation type="submission" date="2014-09" db="EMBL/GenBank/DDBJ databases">
        <authorList>
            <person name="Magalhaes I.L.F."/>
            <person name="Oliveira U."/>
            <person name="Santos F.R."/>
            <person name="Vidigal T.H.D.A."/>
            <person name="Brescovit A.D."/>
            <person name="Santos A.J."/>
        </authorList>
    </citation>
    <scope>NUCLEOTIDE SEQUENCE</scope>
</reference>
<dbReference type="EMBL" id="GBRD01011470">
    <property type="protein sequence ID" value="JAG54354.1"/>
    <property type="molecule type" value="Transcribed_RNA"/>
</dbReference>
<keyword evidence="2" id="KW-1133">Transmembrane helix</keyword>